<evidence type="ECO:0000256" key="6">
    <source>
        <dbReference type="ARBA" id="ARBA00047317"/>
    </source>
</evidence>
<comment type="pathway">
    <text evidence="2 7">Cofactor biosynthesis; molybdopterin biosynthesis.</text>
</comment>
<organism evidence="9 10">
    <name type="scientific">Corynebacterium ammoniagenes DSM 20306</name>
    <dbReference type="NCBI Taxonomy" id="649754"/>
    <lineage>
        <taxon>Bacteria</taxon>
        <taxon>Bacillati</taxon>
        <taxon>Actinomycetota</taxon>
        <taxon>Actinomycetes</taxon>
        <taxon>Mycobacteriales</taxon>
        <taxon>Corynebacteriaceae</taxon>
        <taxon>Corynebacterium</taxon>
    </lineage>
</organism>
<reference evidence="9 10" key="1">
    <citation type="submission" date="2010-04" db="EMBL/GenBank/DDBJ databases">
        <authorList>
            <person name="Weinstock G."/>
            <person name="Sodergren E."/>
            <person name="Clifton S."/>
            <person name="Fulton L."/>
            <person name="Fulton B."/>
            <person name="Courtney L."/>
            <person name="Fronick C."/>
            <person name="Harrison M."/>
            <person name="Strong C."/>
            <person name="Farmer C."/>
            <person name="Delahaunty K."/>
            <person name="Markovic C."/>
            <person name="Hall O."/>
            <person name="Minx P."/>
            <person name="Tomlinson C."/>
            <person name="Mitreva M."/>
            <person name="Hou S."/>
            <person name="Wollam A."/>
            <person name="Pepin K.H."/>
            <person name="Johnson M."/>
            <person name="Bhonagiri V."/>
            <person name="Zhang X."/>
            <person name="Suruliraj S."/>
            <person name="Warren W."/>
            <person name="Chinwalla A."/>
            <person name="Mardis E.R."/>
            <person name="Wilson R.K."/>
        </authorList>
    </citation>
    <scope>NUCLEOTIDE SEQUENCE [LARGE SCALE GENOMIC DNA]</scope>
    <source>
        <strain evidence="9 10">DSM 20306</strain>
    </source>
</reference>
<keyword evidence="7" id="KW-0808">Transferase</keyword>
<accession>A0ABN0AD28</accession>
<dbReference type="Pfam" id="PF03453">
    <property type="entry name" value="MoeA_N"/>
    <property type="match status" value="1"/>
</dbReference>
<evidence type="ECO:0000256" key="2">
    <source>
        <dbReference type="ARBA" id="ARBA00005046"/>
    </source>
</evidence>
<dbReference type="Gene3D" id="3.90.105.10">
    <property type="entry name" value="Molybdopterin biosynthesis moea protein, domain 2"/>
    <property type="match status" value="1"/>
</dbReference>
<dbReference type="SMART" id="SM00852">
    <property type="entry name" value="MoCF_biosynth"/>
    <property type="match status" value="1"/>
</dbReference>
<feature type="domain" description="MoaB/Mog" evidence="8">
    <location>
        <begin position="191"/>
        <end position="334"/>
    </location>
</feature>
<protein>
    <recommendedName>
        <fullName evidence="7">Molybdopterin molybdenumtransferase</fullName>
        <ecNumber evidence="7">2.10.1.1</ecNumber>
    </recommendedName>
</protein>
<name>A0ABN0AD28_CORAM</name>
<dbReference type="Gene3D" id="2.40.340.10">
    <property type="entry name" value="MoeA, C-terminal, domain IV"/>
    <property type="match status" value="1"/>
</dbReference>
<sequence length="426" mass="45467">MVKVNLDMRAIAEHQAAVLSHAEVLPTETIAVDVEALSRTLAADQLAINAIPPFDNSAMDGFIIHRADLDSGGNAQLRVDGEVAAGDAAQIPPLGAAVRIMTGAPVDTTDEDLVIVPVEYTDIEPGPQPLPRQVRIDGFDSRKLHIRRKGESLQVGQQCAHAGQDIDVGMLSTLISAGIGQVEVYALPRVAVVSTGNELRQTGESLDEGKIPDSNSPMIAGLVRACGIDQVTIAHCDDSPEHLRKLFTDLSANHDVIITTGGVAVGVYDVVRDVLNTHASPSWFGRVQHKPGSHQGLSLWAHDDHRQVPVVSLPGNPVAAFVSFHLYVHPLLNKLRGKQTLDRPTKISAQVVGEPPSARDRDVLVPAIVDFTQLPTMVTPFHGRHVGSHMISSLVGVNAMLHLRAGEAALAEGAMVEVLLLPSVTR</sequence>
<evidence type="ECO:0000259" key="8">
    <source>
        <dbReference type="SMART" id="SM00852"/>
    </source>
</evidence>
<dbReference type="Gene3D" id="3.40.980.10">
    <property type="entry name" value="MoaB/Mog-like domain"/>
    <property type="match status" value="1"/>
</dbReference>
<dbReference type="PANTHER" id="PTHR10192">
    <property type="entry name" value="MOLYBDOPTERIN BIOSYNTHESIS PROTEIN"/>
    <property type="match status" value="1"/>
</dbReference>
<evidence type="ECO:0000256" key="7">
    <source>
        <dbReference type="RuleBase" id="RU365090"/>
    </source>
</evidence>
<dbReference type="SUPFAM" id="SSF63882">
    <property type="entry name" value="MoeA N-terminal region -like"/>
    <property type="match status" value="1"/>
</dbReference>
<dbReference type="Gene3D" id="2.170.190.11">
    <property type="entry name" value="Molybdopterin biosynthesis moea protein, domain 3"/>
    <property type="match status" value="1"/>
</dbReference>
<dbReference type="InterPro" id="IPR001453">
    <property type="entry name" value="MoaB/Mog_dom"/>
</dbReference>
<keyword evidence="7" id="KW-0479">Metal-binding</keyword>
<evidence type="ECO:0000256" key="3">
    <source>
        <dbReference type="ARBA" id="ARBA00010763"/>
    </source>
</evidence>
<dbReference type="Pfam" id="PF03454">
    <property type="entry name" value="MoeA_C"/>
    <property type="match status" value="1"/>
</dbReference>
<evidence type="ECO:0000313" key="9">
    <source>
        <dbReference type="EMBL" id="EFG80659.1"/>
    </source>
</evidence>
<comment type="cofactor">
    <cofactor evidence="7">
        <name>Mg(2+)</name>
        <dbReference type="ChEBI" id="CHEBI:18420"/>
    </cofactor>
</comment>
<dbReference type="Proteomes" id="UP000006015">
    <property type="component" value="Unassembled WGS sequence"/>
</dbReference>
<keyword evidence="10" id="KW-1185">Reference proteome</keyword>
<keyword evidence="5 7" id="KW-0501">Molybdenum cofactor biosynthesis</keyword>
<gene>
    <name evidence="9" type="ORF">HMPREF0281_02024</name>
</gene>
<dbReference type="SUPFAM" id="SSF53218">
    <property type="entry name" value="Molybdenum cofactor biosynthesis proteins"/>
    <property type="match status" value="1"/>
</dbReference>
<dbReference type="CDD" id="cd00887">
    <property type="entry name" value="MoeA"/>
    <property type="match status" value="1"/>
</dbReference>
<dbReference type="InterPro" id="IPR038987">
    <property type="entry name" value="MoeA-like"/>
</dbReference>
<dbReference type="EMBL" id="ADNS01000027">
    <property type="protein sequence ID" value="EFG80659.1"/>
    <property type="molecule type" value="Genomic_DNA"/>
</dbReference>
<dbReference type="InterPro" id="IPR036425">
    <property type="entry name" value="MoaB/Mog-like_dom_sf"/>
</dbReference>
<dbReference type="InterPro" id="IPR005110">
    <property type="entry name" value="MoeA_linker/N"/>
</dbReference>
<proteinExistence type="inferred from homology"/>
<dbReference type="Pfam" id="PF00994">
    <property type="entry name" value="MoCF_biosynth"/>
    <property type="match status" value="1"/>
</dbReference>
<evidence type="ECO:0000256" key="4">
    <source>
        <dbReference type="ARBA" id="ARBA00022505"/>
    </source>
</evidence>
<comment type="similarity">
    <text evidence="3 7">Belongs to the MoeA family.</text>
</comment>
<comment type="function">
    <text evidence="1 7">Catalyzes the insertion of molybdate into adenylated molybdopterin with the concomitant release of AMP.</text>
</comment>
<dbReference type="InterPro" id="IPR036135">
    <property type="entry name" value="MoeA_linker/N_sf"/>
</dbReference>
<dbReference type="SUPFAM" id="SSF63867">
    <property type="entry name" value="MoeA C-terminal domain-like"/>
    <property type="match status" value="1"/>
</dbReference>
<dbReference type="InterPro" id="IPR005111">
    <property type="entry name" value="MoeA_C_domain_IV"/>
</dbReference>
<comment type="caution">
    <text evidence="9">The sequence shown here is derived from an EMBL/GenBank/DDBJ whole genome shotgun (WGS) entry which is preliminary data.</text>
</comment>
<keyword evidence="7" id="KW-0460">Magnesium</keyword>
<comment type="catalytic activity">
    <reaction evidence="6">
        <text>adenylyl-molybdopterin + molybdate = Mo-molybdopterin + AMP + H(+)</text>
        <dbReference type="Rhea" id="RHEA:35047"/>
        <dbReference type="ChEBI" id="CHEBI:15378"/>
        <dbReference type="ChEBI" id="CHEBI:36264"/>
        <dbReference type="ChEBI" id="CHEBI:62727"/>
        <dbReference type="ChEBI" id="CHEBI:71302"/>
        <dbReference type="ChEBI" id="CHEBI:456215"/>
        <dbReference type="EC" id="2.10.1.1"/>
    </reaction>
</comment>
<evidence type="ECO:0000313" key="10">
    <source>
        <dbReference type="Proteomes" id="UP000006015"/>
    </source>
</evidence>
<evidence type="ECO:0000256" key="1">
    <source>
        <dbReference type="ARBA" id="ARBA00002901"/>
    </source>
</evidence>
<dbReference type="EC" id="2.10.1.1" evidence="7"/>
<dbReference type="InterPro" id="IPR036688">
    <property type="entry name" value="MoeA_C_domain_IV_sf"/>
</dbReference>
<evidence type="ECO:0000256" key="5">
    <source>
        <dbReference type="ARBA" id="ARBA00023150"/>
    </source>
</evidence>
<keyword evidence="4 7" id="KW-0500">Molybdenum</keyword>
<dbReference type="PANTHER" id="PTHR10192:SF5">
    <property type="entry name" value="GEPHYRIN"/>
    <property type="match status" value="1"/>
</dbReference>